<dbReference type="EMBL" id="JAAAXX010000001">
    <property type="protein sequence ID" value="KAF2394378.1"/>
    <property type="molecule type" value="Genomic_DNA"/>
</dbReference>
<dbReference type="AlphaFoldDB" id="A0A6L5C192"/>
<reference evidence="1 2" key="1">
    <citation type="submission" date="2019-12" db="EMBL/GenBank/DDBJ databases">
        <title>Endophytic bacteria associated with Panax ginseng seedlings.</title>
        <authorList>
            <person name="Park J.M."/>
            <person name="Shin R."/>
            <person name="Jo S.H."/>
        </authorList>
    </citation>
    <scope>NUCLEOTIDE SEQUENCE [LARGE SCALE GENOMIC DNA]</scope>
    <source>
        <strain evidence="1 2">PgKB32</strain>
    </source>
</reference>
<proteinExistence type="predicted"/>
<accession>A0A6L5C192</accession>
<comment type="caution">
    <text evidence="1">The sequence shown here is derived from an EMBL/GenBank/DDBJ whole genome shotgun (WGS) entry which is preliminary data.</text>
</comment>
<protein>
    <submittedName>
        <fullName evidence="1">Uncharacterized protein</fullName>
    </submittedName>
</protein>
<sequence>MCGSGLAREGGVPVAIDVADTTLSRASPLPQGELWSVRGYLIGEKSAAISSFDSIFSSIGNAIGTNPSSQSAS</sequence>
<evidence type="ECO:0000313" key="2">
    <source>
        <dbReference type="Proteomes" id="UP000475265"/>
    </source>
</evidence>
<evidence type="ECO:0000313" key="1">
    <source>
        <dbReference type="EMBL" id="KAF2394378.1"/>
    </source>
</evidence>
<organism evidence="1 2">
    <name type="scientific">Pseudomonas frederiksbergensis</name>
    <dbReference type="NCBI Taxonomy" id="104087"/>
    <lineage>
        <taxon>Bacteria</taxon>
        <taxon>Pseudomonadati</taxon>
        <taxon>Pseudomonadota</taxon>
        <taxon>Gammaproteobacteria</taxon>
        <taxon>Pseudomonadales</taxon>
        <taxon>Pseudomonadaceae</taxon>
        <taxon>Pseudomonas</taxon>
    </lineage>
</organism>
<dbReference type="Proteomes" id="UP000475265">
    <property type="component" value="Unassembled WGS sequence"/>
</dbReference>
<name>A0A6L5C192_9PSED</name>
<gene>
    <name evidence="1" type="ORF">FX983_02359</name>
</gene>